<keyword evidence="5" id="KW-1185">Reference proteome</keyword>
<proteinExistence type="predicted"/>
<feature type="region of interest" description="Disordered" evidence="1">
    <location>
        <begin position="161"/>
        <end position="183"/>
    </location>
</feature>
<organism evidence="4 5">
    <name type="scientific">Actinomycetospora chlora</name>
    <dbReference type="NCBI Taxonomy" id="663608"/>
    <lineage>
        <taxon>Bacteria</taxon>
        <taxon>Bacillati</taxon>
        <taxon>Actinomycetota</taxon>
        <taxon>Actinomycetes</taxon>
        <taxon>Pseudonocardiales</taxon>
        <taxon>Pseudonocardiaceae</taxon>
        <taxon>Actinomycetospora</taxon>
    </lineage>
</organism>
<evidence type="ECO:0000256" key="1">
    <source>
        <dbReference type="SAM" id="MobiDB-lite"/>
    </source>
</evidence>
<evidence type="ECO:0000259" key="2">
    <source>
        <dbReference type="Pfam" id="PF00501"/>
    </source>
</evidence>
<protein>
    <submittedName>
        <fullName evidence="4">AMP-binding protein</fullName>
    </submittedName>
</protein>
<dbReference type="InterPro" id="IPR042099">
    <property type="entry name" value="ANL_N_sf"/>
</dbReference>
<dbReference type="SUPFAM" id="SSF56801">
    <property type="entry name" value="Acetyl-CoA synthetase-like"/>
    <property type="match status" value="1"/>
</dbReference>
<dbReference type="EMBL" id="BAABHO010000034">
    <property type="protein sequence ID" value="GAA4798981.1"/>
    <property type="molecule type" value="Genomic_DNA"/>
</dbReference>
<name>A0ABP9BU49_9PSEU</name>
<dbReference type="Pfam" id="PF13193">
    <property type="entry name" value="AMP-binding_C"/>
    <property type="match status" value="1"/>
</dbReference>
<dbReference type="InterPro" id="IPR050237">
    <property type="entry name" value="ATP-dep_AMP-bd_enzyme"/>
</dbReference>
<dbReference type="CDD" id="cd04433">
    <property type="entry name" value="AFD_class_I"/>
    <property type="match status" value="1"/>
</dbReference>
<sequence length="497" mass="52322">MTVASPRTVVEQTLDAFAEHGDRVAVRLDAGGEPVDWTYRDLRDRVWREARRLEGLGAGPGDTVAVVTGDDPLTFVLRWAVNVVGATWVNVADGYAADTLGRILDTLGVDLVLTDTGRSALCRDAVGARSVALADVEELAAPADATPLPVRIGPGDLASISLTSGSTGTPKGVPRRAAPPSPPDALAEWRDVVHLLCTPVAHVGGTAATVVLRAGGRVVLQPGFDAARVLAAVERERATLLMPLFPRQLVALLDHPDLPRTDTASLRSLRLGGSPASATRIGEAVERFGPIVSQVYGTIEATNIATISAEELARPELRGTVGRAAPGVELSLRDADDAEVPVGEVGEIWVRGPAVMPGYVGAPDDTAAVLRDGWLWTGDLGRLDGAGYLTLVGRTKELIYGERARIHPPDIEEVLAEHPAVASAAVFATRDRDGVEAAAAAVVPRRGRAPSAAELVDWVAARRGSRVAPSVVHLVDDLPTLVGGKVDRRALRERYSP</sequence>
<gene>
    <name evidence="4" type="ORF">GCM10023200_39810</name>
</gene>
<dbReference type="PANTHER" id="PTHR43767:SF7">
    <property type="entry name" value="MEDIUM_LONG-CHAIN-FATTY-ACID--COA LIGASE FADD8"/>
    <property type="match status" value="1"/>
</dbReference>
<reference evidence="5" key="1">
    <citation type="journal article" date="2019" name="Int. J. Syst. Evol. Microbiol.">
        <title>The Global Catalogue of Microorganisms (GCM) 10K type strain sequencing project: providing services to taxonomists for standard genome sequencing and annotation.</title>
        <authorList>
            <consortium name="The Broad Institute Genomics Platform"/>
            <consortium name="The Broad Institute Genome Sequencing Center for Infectious Disease"/>
            <person name="Wu L."/>
            <person name="Ma J."/>
        </authorList>
    </citation>
    <scope>NUCLEOTIDE SEQUENCE [LARGE SCALE GENOMIC DNA]</scope>
    <source>
        <strain evidence="5">JCM 17979</strain>
    </source>
</reference>
<dbReference type="Gene3D" id="3.40.50.12780">
    <property type="entry name" value="N-terminal domain of ligase-like"/>
    <property type="match status" value="1"/>
</dbReference>
<evidence type="ECO:0000313" key="4">
    <source>
        <dbReference type="EMBL" id="GAA4798981.1"/>
    </source>
</evidence>
<comment type="caution">
    <text evidence="4">The sequence shown here is derived from an EMBL/GenBank/DDBJ whole genome shotgun (WGS) entry which is preliminary data.</text>
</comment>
<dbReference type="PROSITE" id="PS00455">
    <property type="entry name" value="AMP_BINDING"/>
    <property type="match status" value="1"/>
</dbReference>
<evidence type="ECO:0000259" key="3">
    <source>
        <dbReference type="Pfam" id="PF13193"/>
    </source>
</evidence>
<dbReference type="InterPro" id="IPR025110">
    <property type="entry name" value="AMP-bd_C"/>
</dbReference>
<evidence type="ECO:0000313" key="5">
    <source>
        <dbReference type="Proteomes" id="UP001500928"/>
    </source>
</evidence>
<dbReference type="InterPro" id="IPR020845">
    <property type="entry name" value="AMP-binding_CS"/>
</dbReference>
<dbReference type="InterPro" id="IPR000873">
    <property type="entry name" value="AMP-dep_synth/lig_dom"/>
</dbReference>
<dbReference type="Gene3D" id="3.30.300.30">
    <property type="match status" value="1"/>
</dbReference>
<dbReference type="InterPro" id="IPR045851">
    <property type="entry name" value="AMP-bd_C_sf"/>
</dbReference>
<feature type="domain" description="AMP-binding enzyme C-terminal" evidence="3">
    <location>
        <begin position="411"/>
        <end position="480"/>
    </location>
</feature>
<dbReference type="Proteomes" id="UP001500928">
    <property type="component" value="Unassembled WGS sequence"/>
</dbReference>
<feature type="domain" description="AMP-dependent synthetase/ligase" evidence="2">
    <location>
        <begin position="18"/>
        <end position="359"/>
    </location>
</feature>
<dbReference type="PANTHER" id="PTHR43767">
    <property type="entry name" value="LONG-CHAIN-FATTY-ACID--COA LIGASE"/>
    <property type="match status" value="1"/>
</dbReference>
<dbReference type="Pfam" id="PF00501">
    <property type="entry name" value="AMP-binding"/>
    <property type="match status" value="1"/>
</dbReference>
<accession>A0ABP9BU49</accession>